<dbReference type="InterPro" id="IPR003594">
    <property type="entry name" value="HATPase_dom"/>
</dbReference>
<dbReference type="Pfam" id="PF00672">
    <property type="entry name" value="HAMP"/>
    <property type="match status" value="1"/>
</dbReference>
<dbReference type="PRINTS" id="PR00344">
    <property type="entry name" value="BCTRLSENSOR"/>
</dbReference>
<proteinExistence type="predicted"/>
<dbReference type="EMBL" id="CAFBQL010000004">
    <property type="protein sequence ID" value="CAB5057982.1"/>
    <property type="molecule type" value="Genomic_DNA"/>
</dbReference>
<dbReference type="Gene3D" id="6.10.340.10">
    <property type="match status" value="1"/>
</dbReference>
<dbReference type="InterPro" id="IPR036097">
    <property type="entry name" value="HisK_dim/P_sf"/>
</dbReference>
<dbReference type="EMBL" id="CAEZWT010000002">
    <property type="protein sequence ID" value="CAB4655704.1"/>
    <property type="molecule type" value="Genomic_DNA"/>
</dbReference>
<evidence type="ECO:0000256" key="6">
    <source>
        <dbReference type="ARBA" id="ARBA00022692"/>
    </source>
</evidence>
<gene>
    <name evidence="15" type="ORF">UFOPK2289_00097</name>
    <name evidence="16" type="ORF">UFOPK3346_00596</name>
    <name evidence="17" type="ORF">UFOPK3670_00723</name>
    <name evidence="18" type="ORF">UFOPK4308_00789</name>
</gene>
<keyword evidence="5" id="KW-0808">Transferase</keyword>
<feature type="compositionally biased region" description="Low complexity" evidence="11">
    <location>
        <begin position="76"/>
        <end position="87"/>
    </location>
</feature>
<keyword evidence="6 12" id="KW-0812">Transmembrane</keyword>
<dbReference type="InterPro" id="IPR005467">
    <property type="entry name" value="His_kinase_dom"/>
</dbReference>
<dbReference type="SUPFAM" id="SSF55874">
    <property type="entry name" value="ATPase domain of HSP90 chaperone/DNA topoisomerase II/histidine kinase"/>
    <property type="match status" value="1"/>
</dbReference>
<evidence type="ECO:0000256" key="2">
    <source>
        <dbReference type="ARBA" id="ARBA00004370"/>
    </source>
</evidence>
<evidence type="ECO:0000256" key="1">
    <source>
        <dbReference type="ARBA" id="ARBA00000085"/>
    </source>
</evidence>
<dbReference type="AlphaFoldDB" id="A0A6J6L532"/>
<evidence type="ECO:0000256" key="7">
    <source>
        <dbReference type="ARBA" id="ARBA00022777"/>
    </source>
</evidence>
<dbReference type="FunFam" id="3.30.565.10:FF:000006">
    <property type="entry name" value="Sensor histidine kinase WalK"/>
    <property type="match status" value="1"/>
</dbReference>
<dbReference type="SMART" id="SM00388">
    <property type="entry name" value="HisKA"/>
    <property type="match status" value="1"/>
</dbReference>
<evidence type="ECO:0000313" key="16">
    <source>
        <dbReference type="EMBL" id="CAB4863380.1"/>
    </source>
</evidence>
<evidence type="ECO:0000256" key="8">
    <source>
        <dbReference type="ARBA" id="ARBA00022989"/>
    </source>
</evidence>
<evidence type="ECO:0000256" key="10">
    <source>
        <dbReference type="ARBA" id="ARBA00023136"/>
    </source>
</evidence>
<evidence type="ECO:0000313" key="18">
    <source>
        <dbReference type="EMBL" id="CAB5057982.1"/>
    </source>
</evidence>
<keyword evidence="8 12" id="KW-1133">Transmembrane helix</keyword>
<dbReference type="CDD" id="cd06225">
    <property type="entry name" value="HAMP"/>
    <property type="match status" value="1"/>
</dbReference>
<dbReference type="InterPro" id="IPR003660">
    <property type="entry name" value="HAMP_dom"/>
</dbReference>
<keyword evidence="7" id="KW-0418">Kinase</keyword>
<keyword evidence="10 12" id="KW-0472">Membrane</keyword>
<dbReference type="CDD" id="cd00075">
    <property type="entry name" value="HATPase"/>
    <property type="match status" value="1"/>
</dbReference>
<dbReference type="CDD" id="cd00082">
    <property type="entry name" value="HisKA"/>
    <property type="match status" value="1"/>
</dbReference>
<dbReference type="EMBL" id="CAFBMV010000004">
    <property type="protein sequence ID" value="CAB4921969.1"/>
    <property type="molecule type" value="Genomic_DNA"/>
</dbReference>
<reference evidence="15" key="1">
    <citation type="submission" date="2020-05" db="EMBL/GenBank/DDBJ databases">
        <authorList>
            <person name="Chiriac C."/>
            <person name="Salcher M."/>
            <person name="Ghai R."/>
            <person name="Kavagutti S V."/>
        </authorList>
    </citation>
    <scope>NUCLEOTIDE SEQUENCE</scope>
</reference>
<dbReference type="SMART" id="SM00304">
    <property type="entry name" value="HAMP"/>
    <property type="match status" value="1"/>
</dbReference>
<dbReference type="GO" id="GO:0000155">
    <property type="term" value="F:phosphorelay sensor kinase activity"/>
    <property type="evidence" value="ECO:0007669"/>
    <property type="project" value="InterPro"/>
</dbReference>
<evidence type="ECO:0000256" key="3">
    <source>
        <dbReference type="ARBA" id="ARBA00012438"/>
    </source>
</evidence>
<dbReference type="EC" id="2.7.13.3" evidence="3"/>
<dbReference type="Pfam" id="PF00512">
    <property type="entry name" value="HisKA"/>
    <property type="match status" value="1"/>
</dbReference>
<feature type="domain" description="HAMP" evidence="14">
    <location>
        <begin position="232"/>
        <end position="285"/>
    </location>
</feature>
<accession>A0A6J6L532</accession>
<evidence type="ECO:0000256" key="9">
    <source>
        <dbReference type="ARBA" id="ARBA00023012"/>
    </source>
</evidence>
<evidence type="ECO:0000256" key="4">
    <source>
        <dbReference type="ARBA" id="ARBA00022553"/>
    </source>
</evidence>
<dbReference type="SMART" id="SM00387">
    <property type="entry name" value="HATPase_c"/>
    <property type="match status" value="1"/>
</dbReference>
<dbReference type="PANTHER" id="PTHR45436:SF5">
    <property type="entry name" value="SENSOR HISTIDINE KINASE TRCS"/>
    <property type="match status" value="1"/>
</dbReference>
<dbReference type="SUPFAM" id="SSF47384">
    <property type="entry name" value="Homodimeric domain of signal transducing histidine kinase"/>
    <property type="match status" value="1"/>
</dbReference>
<name>A0A6J6L532_9ZZZZ</name>
<dbReference type="InterPro" id="IPR050428">
    <property type="entry name" value="TCS_sensor_his_kinase"/>
</dbReference>
<evidence type="ECO:0000259" key="14">
    <source>
        <dbReference type="PROSITE" id="PS50885"/>
    </source>
</evidence>
<dbReference type="Gene3D" id="1.10.287.130">
    <property type="match status" value="1"/>
</dbReference>
<dbReference type="InterPro" id="IPR036890">
    <property type="entry name" value="HATPase_C_sf"/>
</dbReference>
<keyword evidence="9" id="KW-0902">Two-component regulatory system</keyword>
<evidence type="ECO:0000313" key="15">
    <source>
        <dbReference type="EMBL" id="CAB4655704.1"/>
    </source>
</evidence>
<dbReference type="PROSITE" id="PS50885">
    <property type="entry name" value="HAMP"/>
    <property type="match status" value="1"/>
</dbReference>
<feature type="region of interest" description="Disordered" evidence="11">
    <location>
        <begin position="71"/>
        <end position="117"/>
    </location>
</feature>
<evidence type="ECO:0000256" key="12">
    <source>
        <dbReference type="SAM" id="Phobius"/>
    </source>
</evidence>
<evidence type="ECO:0000256" key="5">
    <source>
        <dbReference type="ARBA" id="ARBA00022679"/>
    </source>
</evidence>
<dbReference type="GO" id="GO:0005886">
    <property type="term" value="C:plasma membrane"/>
    <property type="evidence" value="ECO:0007669"/>
    <property type="project" value="TreeGrafter"/>
</dbReference>
<comment type="catalytic activity">
    <reaction evidence="1">
        <text>ATP + protein L-histidine = ADP + protein N-phospho-L-histidine.</text>
        <dbReference type="EC" id="2.7.13.3"/>
    </reaction>
</comment>
<dbReference type="InterPro" id="IPR004358">
    <property type="entry name" value="Sig_transdc_His_kin-like_C"/>
</dbReference>
<dbReference type="PROSITE" id="PS50109">
    <property type="entry name" value="HIS_KIN"/>
    <property type="match status" value="1"/>
</dbReference>
<evidence type="ECO:0000256" key="11">
    <source>
        <dbReference type="SAM" id="MobiDB-lite"/>
    </source>
</evidence>
<feature type="domain" description="Histidine kinase" evidence="13">
    <location>
        <begin position="300"/>
        <end position="516"/>
    </location>
</feature>
<dbReference type="FunFam" id="1.10.287.130:FF:000001">
    <property type="entry name" value="Two-component sensor histidine kinase"/>
    <property type="match status" value="1"/>
</dbReference>
<feature type="transmembrane region" description="Helical" evidence="12">
    <location>
        <begin position="208"/>
        <end position="226"/>
    </location>
</feature>
<dbReference type="PANTHER" id="PTHR45436">
    <property type="entry name" value="SENSOR HISTIDINE KINASE YKOH"/>
    <property type="match status" value="1"/>
</dbReference>
<dbReference type="EMBL" id="CAFBLE010000004">
    <property type="protein sequence ID" value="CAB4863380.1"/>
    <property type="molecule type" value="Genomic_DNA"/>
</dbReference>
<sequence length="518" mass="54797">MESPLRKVSNPLSMWSLRNRLIVGVVLLSAIGFAAADIAAGSALKSFLINQVDEQLLSVAGGTTLRLDQAGIAPDEATVPTAETETSTSEESENEATPSTARSQAAPKAQSNARVNPLRQVPTSMSVTLLDPLGNVVGVVGGDLNSQEIGSYITGLTPAAVLAYNGRPFNLAVPGPDFRVLARVLPSALGSVVVAQSLDNVSKIVHQLQLLFIFIGLIALLLIGLASRKVINISLKPLVAVEETAESIAGGDLSARLPEAKPDTEVGRLVGSLNQMLSRIEESFAARAASEERLRRFVADASHELRTPITAIRGFAELHRQGAVQGTEGTTQLLGRIEKESVRMGSLVEDLLLLARLDQSRDIENKPVNLNATITDAVESARAAGPNHPITISLPDEELYILGDNNRIHQVIANLLANARAHTPEGTAITVTASQSDAGTTVTVADKGPGLSQEDQERIFERFFRADPSRARTSDEGSGLGLSIVDAVMRAHNGRVSVVSKLGEGASFTLFFPASVNS</sequence>
<protein>
    <recommendedName>
        <fullName evidence="3">histidine kinase</fullName>
        <ecNumber evidence="3">2.7.13.3</ecNumber>
    </recommendedName>
</protein>
<dbReference type="InterPro" id="IPR003661">
    <property type="entry name" value="HisK_dim/P_dom"/>
</dbReference>
<dbReference type="Gene3D" id="3.30.565.10">
    <property type="entry name" value="Histidine kinase-like ATPase, C-terminal domain"/>
    <property type="match status" value="1"/>
</dbReference>
<dbReference type="SUPFAM" id="SSF158472">
    <property type="entry name" value="HAMP domain-like"/>
    <property type="match status" value="1"/>
</dbReference>
<organism evidence="15">
    <name type="scientific">freshwater metagenome</name>
    <dbReference type="NCBI Taxonomy" id="449393"/>
    <lineage>
        <taxon>unclassified sequences</taxon>
        <taxon>metagenomes</taxon>
        <taxon>ecological metagenomes</taxon>
    </lineage>
</organism>
<dbReference type="Pfam" id="PF02518">
    <property type="entry name" value="HATPase_c"/>
    <property type="match status" value="1"/>
</dbReference>
<evidence type="ECO:0000313" key="17">
    <source>
        <dbReference type="EMBL" id="CAB4921969.1"/>
    </source>
</evidence>
<keyword evidence="4" id="KW-0597">Phosphoprotein</keyword>
<comment type="subcellular location">
    <subcellularLocation>
        <location evidence="2">Membrane</location>
    </subcellularLocation>
</comment>
<evidence type="ECO:0000259" key="13">
    <source>
        <dbReference type="PROSITE" id="PS50109"/>
    </source>
</evidence>